<keyword evidence="2" id="KW-0560">Oxidoreductase</keyword>
<gene>
    <name evidence="3" type="ORF">GCM10007874_26790</name>
</gene>
<keyword evidence="4" id="KW-1185">Reference proteome</keyword>
<sequence length="205" mass="21790">MIGFHGDASQADFVRSAIAATVAQFGALDILMCSAAIHPLGDVVETDEATWDRAFAVNVKSMYLTCHYGVPHLIERGGGSIITVSSVQATSNTPNVCAYATTKGAIVTFTHTLAVDLAKHKIRANTICPGSIITPMQEHFARGNGEGKSVEEMYKIFARPVPLQRLGEAWEIAELAAFLASPRSGFCTGSQFTADGGLLAGLRIF</sequence>
<dbReference type="EMBL" id="BSPC01000024">
    <property type="protein sequence ID" value="GLS19662.1"/>
    <property type="molecule type" value="Genomic_DNA"/>
</dbReference>
<dbReference type="InterPro" id="IPR020904">
    <property type="entry name" value="Sc_DH/Rdtase_CS"/>
</dbReference>
<evidence type="ECO:0000256" key="1">
    <source>
        <dbReference type="ARBA" id="ARBA00006484"/>
    </source>
</evidence>
<organism evidence="3 4">
    <name type="scientific">Labrys miyagiensis</name>
    <dbReference type="NCBI Taxonomy" id="346912"/>
    <lineage>
        <taxon>Bacteria</taxon>
        <taxon>Pseudomonadati</taxon>
        <taxon>Pseudomonadota</taxon>
        <taxon>Alphaproteobacteria</taxon>
        <taxon>Hyphomicrobiales</taxon>
        <taxon>Xanthobacteraceae</taxon>
        <taxon>Labrys</taxon>
    </lineage>
</organism>
<evidence type="ECO:0000313" key="3">
    <source>
        <dbReference type="EMBL" id="GLS19662.1"/>
    </source>
</evidence>
<dbReference type="Gene3D" id="3.40.50.720">
    <property type="entry name" value="NAD(P)-binding Rossmann-like Domain"/>
    <property type="match status" value="1"/>
</dbReference>
<proteinExistence type="inferred from homology"/>
<comment type="similarity">
    <text evidence="1">Belongs to the short-chain dehydrogenases/reductases (SDR) family.</text>
</comment>
<accession>A0ABQ6CN61</accession>
<reference evidence="4" key="1">
    <citation type="journal article" date="2019" name="Int. J. Syst. Evol. Microbiol.">
        <title>The Global Catalogue of Microorganisms (GCM) 10K type strain sequencing project: providing services to taxonomists for standard genome sequencing and annotation.</title>
        <authorList>
            <consortium name="The Broad Institute Genomics Platform"/>
            <consortium name="The Broad Institute Genome Sequencing Center for Infectious Disease"/>
            <person name="Wu L."/>
            <person name="Ma J."/>
        </authorList>
    </citation>
    <scope>NUCLEOTIDE SEQUENCE [LARGE SCALE GENOMIC DNA]</scope>
    <source>
        <strain evidence="4">NBRC 101365</strain>
    </source>
</reference>
<dbReference type="Proteomes" id="UP001156882">
    <property type="component" value="Unassembled WGS sequence"/>
</dbReference>
<dbReference type="Pfam" id="PF13561">
    <property type="entry name" value="adh_short_C2"/>
    <property type="match status" value="1"/>
</dbReference>
<dbReference type="PROSITE" id="PS00061">
    <property type="entry name" value="ADH_SHORT"/>
    <property type="match status" value="1"/>
</dbReference>
<dbReference type="PANTHER" id="PTHR24321">
    <property type="entry name" value="DEHYDROGENASES, SHORT CHAIN"/>
    <property type="match status" value="1"/>
</dbReference>
<comment type="caution">
    <text evidence="3">The sequence shown here is derived from an EMBL/GenBank/DDBJ whole genome shotgun (WGS) entry which is preliminary data.</text>
</comment>
<dbReference type="InterPro" id="IPR002347">
    <property type="entry name" value="SDR_fam"/>
</dbReference>
<dbReference type="InterPro" id="IPR036291">
    <property type="entry name" value="NAD(P)-bd_dom_sf"/>
</dbReference>
<dbReference type="PRINTS" id="PR00081">
    <property type="entry name" value="GDHRDH"/>
</dbReference>
<evidence type="ECO:0000313" key="4">
    <source>
        <dbReference type="Proteomes" id="UP001156882"/>
    </source>
</evidence>
<dbReference type="SUPFAM" id="SSF51735">
    <property type="entry name" value="NAD(P)-binding Rossmann-fold domains"/>
    <property type="match status" value="1"/>
</dbReference>
<protein>
    <submittedName>
        <fullName evidence="3">Oxidoreductase</fullName>
    </submittedName>
</protein>
<dbReference type="PRINTS" id="PR00080">
    <property type="entry name" value="SDRFAMILY"/>
</dbReference>
<dbReference type="PANTHER" id="PTHR24321:SF8">
    <property type="entry name" value="ESTRADIOL 17-BETA-DEHYDROGENASE 8-RELATED"/>
    <property type="match status" value="1"/>
</dbReference>
<evidence type="ECO:0000256" key="2">
    <source>
        <dbReference type="ARBA" id="ARBA00023002"/>
    </source>
</evidence>
<dbReference type="CDD" id="cd05233">
    <property type="entry name" value="SDR_c"/>
    <property type="match status" value="1"/>
</dbReference>
<name>A0ABQ6CN61_9HYPH</name>